<evidence type="ECO:0000313" key="1">
    <source>
        <dbReference type="EMBL" id="RUP44163.1"/>
    </source>
</evidence>
<proteinExistence type="predicted"/>
<gene>
    <name evidence="1" type="ORF">BC936DRAFT_149855</name>
</gene>
<dbReference type="EMBL" id="RBNI01009433">
    <property type="protein sequence ID" value="RUP44163.1"/>
    <property type="molecule type" value="Genomic_DNA"/>
</dbReference>
<reference evidence="1 2" key="1">
    <citation type="journal article" date="2018" name="New Phytol.">
        <title>Phylogenomics of Endogonaceae and evolution of mycorrhizas within Mucoromycota.</title>
        <authorList>
            <person name="Chang Y."/>
            <person name="Desiro A."/>
            <person name="Na H."/>
            <person name="Sandor L."/>
            <person name="Lipzen A."/>
            <person name="Clum A."/>
            <person name="Barry K."/>
            <person name="Grigoriev I.V."/>
            <person name="Martin F.M."/>
            <person name="Stajich J.E."/>
            <person name="Smith M.E."/>
            <person name="Bonito G."/>
            <person name="Spatafora J.W."/>
        </authorList>
    </citation>
    <scope>NUCLEOTIDE SEQUENCE [LARGE SCALE GENOMIC DNA]</scope>
    <source>
        <strain evidence="1 2">GMNB39</strain>
    </source>
</reference>
<dbReference type="Proteomes" id="UP000268093">
    <property type="component" value="Unassembled WGS sequence"/>
</dbReference>
<comment type="caution">
    <text evidence="1">The sequence shown here is derived from an EMBL/GenBank/DDBJ whole genome shotgun (WGS) entry which is preliminary data.</text>
</comment>
<organism evidence="1 2">
    <name type="scientific">Jimgerdemannia flammicorona</name>
    <dbReference type="NCBI Taxonomy" id="994334"/>
    <lineage>
        <taxon>Eukaryota</taxon>
        <taxon>Fungi</taxon>
        <taxon>Fungi incertae sedis</taxon>
        <taxon>Mucoromycota</taxon>
        <taxon>Mucoromycotina</taxon>
        <taxon>Endogonomycetes</taxon>
        <taxon>Endogonales</taxon>
        <taxon>Endogonaceae</taxon>
        <taxon>Jimgerdemannia</taxon>
    </lineage>
</organism>
<dbReference type="AlphaFoldDB" id="A0A433CZY9"/>
<accession>A0A433CZY9</accession>
<protein>
    <submittedName>
        <fullName evidence="1">Uncharacterized protein</fullName>
    </submittedName>
</protein>
<name>A0A433CZY9_9FUNG</name>
<sequence length="109" mass="12322">MPLKKRSMAAGEIISGPKAEVGDSDADASKMSNYPEVKDSYFSRKSTEWDIIGFLDESKEGSFEQKLDSYIKSLKTIANTEQGKRQEKAQLLIDNYKASDDFFFFSLKC</sequence>
<dbReference type="OrthoDB" id="2423204at2759"/>
<evidence type="ECO:0000313" key="2">
    <source>
        <dbReference type="Proteomes" id="UP000268093"/>
    </source>
</evidence>
<keyword evidence="2" id="KW-1185">Reference proteome</keyword>